<evidence type="ECO:0000256" key="5">
    <source>
        <dbReference type="ARBA" id="ARBA00022645"/>
    </source>
</evidence>
<gene>
    <name evidence="20" type="ORF">A3B74_03290</name>
</gene>
<keyword evidence="5" id="KW-0121">Carboxypeptidase</keyword>
<dbReference type="GO" id="GO:0008360">
    <property type="term" value="P:regulation of cell shape"/>
    <property type="evidence" value="ECO:0007669"/>
    <property type="project" value="UniProtKB-KW"/>
</dbReference>
<evidence type="ECO:0000256" key="3">
    <source>
        <dbReference type="ARBA" id="ARBA00007739"/>
    </source>
</evidence>
<evidence type="ECO:0000256" key="11">
    <source>
        <dbReference type="ARBA" id="ARBA00022984"/>
    </source>
</evidence>
<dbReference type="InterPro" id="IPR036950">
    <property type="entry name" value="PBP_transglycosylase"/>
</dbReference>
<keyword evidence="10" id="KW-0133">Cell shape</keyword>
<evidence type="ECO:0000259" key="18">
    <source>
        <dbReference type="Pfam" id="PF00905"/>
    </source>
</evidence>
<protein>
    <submittedName>
        <fullName evidence="20">Uncharacterized protein</fullName>
    </submittedName>
</protein>
<dbReference type="GO" id="GO:0008955">
    <property type="term" value="F:peptidoglycan glycosyltransferase activity"/>
    <property type="evidence" value="ECO:0007669"/>
    <property type="project" value="UniProtKB-EC"/>
</dbReference>
<evidence type="ECO:0000256" key="7">
    <source>
        <dbReference type="ARBA" id="ARBA00022676"/>
    </source>
</evidence>
<evidence type="ECO:0000256" key="9">
    <source>
        <dbReference type="ARBA" id="ARBA00022801"/>
    </source>
</evidence>
<dbReference type="STRING" id="1798540.A3B74_03290"/>
<organism evidence="20 21">
    <name type="scientific">Candidatus Kerfeldbacteria bacterium RIFCSPHIGHO2_02_FULL_42_14</name>
    <dbReference type="NCBI Taxonomy" id="1798540"/>
    <lineage>
        <taxon>Bacteria</taxon>
        <taxon>Candidatus Kerfeldiibacteriota</taxon>
    </lineage>
</organism>
<comment type="caution">
    <text evidence="20">The sequence shown here is derived from an EMBL/GenBank/DDBJ whole genome shotgun (WGS) entry which is preliminary data.</text>
</comment>
<dbReference type="Pfam" id="PF00905">
    <property type="entry name" value="Transpeptidase"/>
    <property type="match status" value="1"/>
</dbReference>
<dbReference type="Pfam" id="PF17957">
    <property type="entry name" value="Big_7"/>
    <property type="match status" value="1"/>
</dbReference>
<evidence type="ECO:0000313" key="20">
    <source>
        <dbReference type="EMBL" id="OGY78788.1"/>
    </source>
</evidence>
<feature type="region of interest" description="Disordered" evidence="17">
    <location>
        <begin position="1"/>
        <end position="24"/>
    </location>
</feature>
<evidence type="ECO:0000259" key="19">
    <source>
        <dbReference type="Pfam" id="PF00912"/>
    </source>
</evidence>
<comment type="similarity">
    <text evidence="2">In the C-terminal section; belongs to the transpeptidase family.</text>
</comment>
<sequence length="952" mass="107571">MPIPQLSPSKKTTPKKESQKKRKVKKRRRFLRWTLKIAIVLCFLSFLGLGSVFAWYSKDLPNPEKIRERDVAESTRIYDRTGTILLYEIHGEQRRTIVPLKDIPKHMINATIITEDRGFYSHKGLDFKGIARATLTNLLRGDLKGQGGSTITQQFIKNAILTNEKKLNRKIKEAILAFQIERKFSKDEILQLYFNEIPYGSNVYGIEAASNFYFGKRAKDLSLAEAAILAALPQRPTYYSPYGTNTEELFSRQQYILDQMTQENVITQEAAETAKSEKLTFKSRIENIRAPHFVFYVRTVLEEKFRENIVEQGGLRVITTLDINKQIAAEEAIRLNMEKVEQYGGSNAALTALDTRTGQILAMVGSRNYFDTEHDGNVNVTLANRQPGSSIKPLIYASAFAKGYTPRTMIFDLARDFPTETGKYHPRNYDLREHGPVEMQKALAGSLNIPAVMTLYLTGIDTVLNNAEKFGYSTLRDRSRFGLALVLGGAEVKLLEHTAAFATFAREGEYHKPTPILRIEDKQGKVLNEFHDQPKQVFDAQVLRQLNAILSNDALRAFIFGARGKLTLPDRPAAAKTGTTNDYRDAWAMGYTPSIAAGVWVGNNDNSEMKKGADGSVIAAPIWNQFMQEALKDTPVETFKKPDPIKTTKPRLRGEIDTLLKKKVDKITGKIIPDECIKTYPKEYIIEKEFKATHSILHEVDKDNPQGPAPRDPFKDPYYAIWEAAVERWAEGQPGYLTKKNTQYEDCHLRDASKAPQVSILSPKQDEAHTTSTFTITIQAEATKGRSLQKVEFRIDNTLVDTQIQSPFQTKYTPNTLTNGKHTLRVTGFDNTGSGTEASASFTFTAEPLTADEIFFLQPKSNTILTSQDFPLTLEFALKKPIQVQQIKFHYFDTQEENPEHFIIATITSNFSDKVKTTWNAKPNAGNYALYAKVTTKSGEVLRTKNIQLKIR</sequence>
<comment type="catalytic activity">
    <reaction evidence="15">
        <text>Preferential cleavage: (Ac)2-L-Lys-D-Ala-|-D-Ala. Also transpeptidation of peptidyl-alanyl moieties that are N-acyl substituents of D-alanine.</text>
        <dbReference type="EC" id="3.4.16.4"/>
    </reaction>
</comment>
<dbReference type="NCBIfam" id="TIGR02074">
    <property type="entry name" value="PBP_1a_fam"/>
    <property type="match status" value="1"/>
</dbReference>
<keyword evidence="11" id="KW-0573">Peptidoglycan synthesis</keyword>
<evidence type="ECO:0000256" key="10">
    <source>
        <dbReference type="ARBA" id="ARBA00022960"/>
    </source>
</evidence>
<dbReference type="InterPro" id="IPR012338">
    <property type="entry name" value="Beta-lactam/transpept-like"/>
</dbReference>
<evidence type="ECO:0000256" key="2">
    <source>
        <dbReference type="ARBA" id="ARBA00007090"/>
    </source>
</evidence>
<evidence type="ECO:0000256" key="16">
    <source>
        <dbReference type="ARBA" id="ARBA00049902"/>
    </source>
</evidence>
<dbReference type="Pfam" id="PF00912">
    <property type="entry name" value="Transgly"/>
    <property type="match status" value="1"/>
</dbReference>
<dbReference type="InterPro" id="IPR050396">
    <property type="entry name" value="Glycosyltr_51/Transpeptidase"/>
</dbReference>
<dbReference type="InterPro" id="IPR001264">
    <property type="entry name" value="Glyco_trans_51"/>
</dbReference>
<evidence type="ECO:0000256" key="12">
    <source>
        <dbReference type="ARBA" id="ARBA00023136"/>
    </source>
</evidence>
<dbReference type="PANTHER" id="PTHR32282">
    <property type="entry name" value="BINDING PROTEIN TRANSPEPTIDASE, PUTATIVE-RELATED"/>
    <property type="match status" value="1"/>
</dbReference>
<dbReference type="GO" id="GO:0071555">
    <property type="term" value="P:cell wall organization"/>
    <property type="evidence" value="ECO:0007669"/>
    <property type="project" value="UniProtKB-KW"/>
</dbReference>
<evidence type="ECO:0000256" key="13">
    <source>
        <dbReference type="ARBA" id="ARBA00023268"/>
    </source>
</evidence>
<dbReference type="GO" id="GO:0009002">
    <property type="term" value="F:serine-type D-Ala-D-Ala carboxypeptidase activity"/>
    <property type="evidence" value="ECO:0007669"/>
    <property type="project" value="UniProtKB-EC"/>
</dbReference>
<dbReference type="Gene3D" id="1.10.3810.10">
    <property type="entry name" value="Biosynthetic peptidoglycan transglycosylase-like"/>
    <property type="match status" value="1"/>
</dbReference>
<dbReference type="Gene3D" id="3.40.710.10">
    <property type="entry name" value="DD-peptidase/beta-lactamase superfamily"/>
    <property type="match status" value="1"/>
</dbReference>
<dbReference type="GO" id="GO:0008658">
    <property type="term" value="F:penicillin binding"/>
    <property type="evidence" value="ECO:0007669"/>
    <property type="project" value="InterPro"/>
</dbReference>
<dbReference type="Proteomes" id="UP000177165">
    <property type="component" value="Unassembled WGS sequence"/>
</dbReference>
<evidence type="ECO:0000313" key="21">
    <source>
        <dbReference type="Proteomes" id="UP000177165"/>
    </source>
</evidence>
<feature type="compositionally biased region" description="Low complexity" evidence="17">
    <location>
        <begin position="1"/>
        <end position="11"/>
    </location>
</feature>
<evidence type="ECO:0000256" key="15">
    <source>
        <dbReference type="ARBA" id="ARBA00034000"/>
    </source>
</evidence>
<evidence type="ECO:0000256" key="6">
    <source>
        <dbReference type="ARBA" id="ARBA00022670"/>
    </source>
</evidence>
<dbReference type="GO" id="GO:0030288">
    <property type="term" value="C:outer membrane-bounded periplasmic space"/>
    <property type="evidence" value="ECO:0007669"/>
    <property type="project" value="TreeGrafter"/>
</dbReference>
<keyword evidence="8" id="KW-0808">Transferase</keyword>
<proteinExistence type="inferred from homology"/>
<dbReference type="Gene3D" id="2.60.40.10">
    <property type="entry name" value="Immunoglobulins"/>
    <property type="match status" value="1"/>
</dbReference>
<evidence type="ECO:0000256" key="8">
    <source>
        <dbReference type="ARBA" id="ARBA00022679"/>
    </source>
</evidence>
<accession>A0A1G2APF6</accession>
<dbReference type="EMBL" id="MHKB01000012">
    <property type="protein sequence ID" value="OGY78788.1"/>
    <property type="molecule type" value="Genomic_DNA"/>
</dbReference>
<feature type="domain" description="Glycosyl transferase family 51" evidence="19">
    <location>
        <begin position="86"/>
        <end position="260"/>
    </location>
</feature>
<keyword evidence="14" id="KW-0961">Cell wall biogenesis/degradation</keyword>
<keyword evidence="13" id="KW-0511">Multifunctional enzyme</keyword>
<dbReference type="InterPro" id="IPR013783">
    <property type="entry name" value="Ig-like_fold"/>
</dbReference>
<keyword evidence="6" id="KW-0645">Protease</keyword>
<dbReference type="FunFam" id="1.10.3810.10:FF:000001">
    <property type="entry name" value="Penicillin-binding protein 1A"/>
    <property type="match status" value="1"/>
</dbReference>
<evidence type="ECO:0000256" key="17">
    <source>
        <dbReference type="SAM" id="MobiDB-lite"/>
    </source>
</evidence>
<dbReference type="SUPFAM" id="SSF56601">
    <property type="entry name" value="beta-lactamase/transpeptidase-like"/>
    <property type="match status" value="1"/>
</dbReference>
<dbReference type="AlphaFoldDB" id="A0A1G2APF6"/>
<dbReference type="SUPFAM" id="SSF53955">
    <property type="entry name" value="Lysozyme-like"/>
    <property type="match status" value="1"/>
</dbReference>
<dbReference type="PANTHER" id="PTHR32282:SF11">
    <property type="entry name" value="PENICILLIN-BINDING PROTEIN 1B"/>
    <property type="match status" value="1"/>
</dbReference>
<reference evidence="20 21" key="1">
    <citation type="journal article" date="2016" name="Nat. Commun.">
        <title>Thousands of microbial genomes shed light on interconnected biogeochemical processes in an aquifer system.</title>
        <authorList>
            <person name="Anantharaman K."/>
            <person name="Brown C.T."/>
            <person name="Hug L.A."/>
            <person name="Sharon I."/>
            <person name="Castelle C.J."/>
            <person name="Probst A.J."/>
            <person name="Thomas B.C."/>
            <person name="Singh A."/>
            <person name="Wilkins M.J."/>
            <person name="Karaoz U."/>
            <person name="Brodie E.L."/>
            <person name="Williams K.H."/>
            <person name="Hubbard S.S."/>
            <person name="Banfield J.F."/>
        </authorList>
    </citation>
    <scope>NUCLEOTIDE SEQUENCE [LARGE SCALE GENOMIC DNA]</scope>
</reference>
<keyword evidence="4" id="KW-1003">Cell membrane</keyword>
<comment type="similarity">
    <text evidence="3">In the N-terminal section; belongs to the glycosyltransferase 51 family.</text>
</comment>
<comment type="subcellular location">
    <subcellularLocation>
        <location evidence="1">Cell membrane</location>
    </subcellularLocation>
</comment>
<evidence type="ECO:0000256" key="4">
    <source>
        <dbReference type="ARBA" id="ARBA00022475"/>
    </source>
</evidence>
<keyword evidence="12" id="KW-0472">Membrane</keyword>
<dbReference type="GO" id="GO:0005886">
    <property type="term" value="C:plasma membrane"/>
    <property type="evidence" value="ECO:0007669"/>
    <property type="project" value="UniProtKB-SubCell"/>
</dbReference>
<dbReference type="InterPro" id="IPR001460">
    <property type="entry name" value="PCN-bd_Tpept"/>
</dbReference>
<dbReference type="GO" id="GO:0006508">
    <property type="term" value="P:proteolysis"/>
    <property type="evidence" value="ECO:0007669"/>
    <property type="project" value="UniProtKB-KW"/>
</dbReference>
<dbReference type="GO" id="GO:0009252">
    <property type="term" value="P:peptidoglycan biosynthetic process"/>
    <property type="evidence" value="ECO:0007669"/>
    <property type="project" value="UniProtKB-KW"/>
</dbReference>
<feature type="domain" description="Penicillin-binding protein transpeptidase" evidence="18">
    <location>
        <begin position="350"/>
        <end position="628"/>
    </location>
</feature>
<keyword evidence="9" id="KW-0378">Hydrolase</keyword>
<evidence type="ECO:0000256" key="14">
    <source>
        <dbReference type="ARBA" id="ARBA00023316"/>
    </source>
</evidence>
<comment type="catalytic activity">
    <reaction evidence="16">
        <text>[GlcNAc-(1-&gt;4)-Mur2Ac(oyl-L-Ala-gamma-D-Glu-L-Lys-D-Ala-D-Ala)](n)-di-trans,octa-cis-undecaprenyl diphosphate + beta-D-GlcNAc-(1-&gt;4)-Mur2Ac(oyl-L-Ala-gamma-D-Glu-L-Lys-D-Ala-D-Ala)-di-trans,octa-cis-undecaprenyl diphosphate = [GlcNAc-(1-&gt;4)-Mur2Ac(oyl-L-Ala-gamma-D-Glu-L-Lys-D-Ala-D-Ala)](n+1)-di-trans,octa-cis-undecaprenyl diphosphate + di-trans,octa-cis-undecaprenyl diphosphate + H(+)</text>
        <dbReference type="Rhea" id="RHEA:23708"/>
        <dbReference type="Rhea" id="RHEA-COMP:9602"/>
        <dbReference type="Rhea" id="RHEA-COMP:9603"/>
        <dbReference type="ChEBI" id="CHEBI:15378"/>
        <dbReference type="ChEBI" id="CHEBI:58405"/>
        <dbReference type="ChEBI" id="CHEBI:60033"/>
        <dbReference type="ChEBI" id="CHEBI:78435"/>
        <dbReference type="EC" id="2.4.99.28"/>
    </reaction>
</comment>
<keyword evidence="7" id="KW-0328">Glycosyltransferase</keyword>
<name>A0A1G2APF6_9BACT</name>
<evidence type="ECO:0000256" key="1">
    <source>
        <dbReference type="ARBA" id="ARBA00004236"/>
    </source>
</evidence>
<dbReference type="InterPro" id="IPR023346">
    <property type="entry name" value="Lysozyme-like_dom_sf"/>
</dbReference>